<evidence type="ECO:0000313" key="2">
    <source>
        <dbReference type="Proteomes" id="UP001381693"/>
    </source>
</evidence>
<dbReference type="AlphaFoldDB" id="A0AAN8WDI6"/>
<organism evidence="1 2">
    <name type="scientific">Halocaridina rubra</name>
    <name type="common">Hawaiian red shrimp</name>
    <dbReference type="NCBI Taxonomy" id="373956"/>
    <lineage>
        <taxon>Eukaryota</taxon>
        <taxon>Metazoa</taxon>
        <taxon>Ecdysozoa</taxon>
        <taxon>Arthropoda</taxon>
        <taxon>Crustacea</taxon>
        <taxon>Multicrustacea</taxon>
        <taxon>Malacostraca</taxon>
        <taxon>Eumalacostraca</taxon>
        <taxon>Eucarida</taxon>
        <taxon>Decapoda</taxon>
        <taxon>Pleocyemata</taxon>
        <taxon>Caridea</taxon>
        <taxon>Atyoidea</taxon>
        <taxon>Atyidae</taxon>
        <taxon>Halocaridina</taxon>
    </lineage>
</organism>
<feature type="non-terminal residue" evidence="1">
    <location>
        <position position="1"/>
    </location>
</feature>
<gene>
    <name evidence="1" type="ORF">SK128_026458</name>
</gene>
<dbReference type="EMBL" id="JAXCGZ010021299">
    <property type="protein sequence ID" value="KAK7054597.1"/>
    <property type="molecule type" value="Genomic_DNA"/>
</dbReference>
<protein>
    <submittedName>
        <fullName evidence="1">Uncharacterized protein</fullName>
    </submittedName>
</protein>
<sequence>RPFKEQVASIIIGTPAAYWIKGKSALLKDSSTVSLVPIRRKTNQNLDEFDVMENRRRVGPFVVERGFDSVTTGQHQTA</sequence>
<comment type="caution">
    <text evidence="1">The sequence shown here is derived from an EMBL/GenBank/DDBJ whole genome shotgun (WGS) entry which is preliminary data.</text>
</comment>
<keyword evidence="2" id="KW-1185">Reference proteome</keyword>
<proteinExistence type="predicted"/>
<reference evidence="1 2" key="1">
    <citation type="submission" date="2023-11" db="EMBL/GenBank/DDBJ databases">
        <title>Halocaridina rubra genome assembly.</title>
        <authorList>
            <person name="Smith C."/>
        </authorList>
    </citation>
    <scope>NUCLEOTIDE SEQUENCE [LARGE SCALE GENOMIC DNA]</scope>
    <source>
        <strain evidence="1">EP-1</strain>
        <tissue evidence="1">Whole</tissue>
    </source>
</reference>
<name>A0AAN8WDI6_HALRR</name>
<accession>A0AAN8WDI6</accession>
<dbReference type="Proteomes" id="UP001381693">
    <property type="component" value="Unassembled WGS sequence"/>
</dbReference>
<evidence type="ECO:0000313" key="1">
    <source>
        <dbReference type="EMBL" id="KAK7054597.1"/>
    </source>
</evidence>